<feature type="signal peptide" evidence="1">
    <location>
        <begin position="1"/>
        <end position="22"/>
    </location>
</feature>
<organism evidence="2 3">
    <name type="scientific">OM182 bacterium MED-G28</name>
    <dbReference type="NCBI Taxonomy" id="1986256"/>
    <lineage>
        <taxon>Bacteria</taxon>
        <taxon>Pseudomonadati</taxon>
        <taxon>Pseudomonadota</taxon>
        <taxon>Gammaproteobacteria</taxon>
        <taxon>OMG group</taxon>
        <taxon>OM182 clade</taxon>
    </lineage>
</organism>
<dbReference type="AlphaFoldDB" id="A0A2A5W8L3"/>
<comment type="caution">
    <text evidence="2">The sequence shown here is derived from an EMBL/GenBank/DDBJ whole genome shotgun (WGS) entry which is preliminary data.</text>
</comment>
<protein>
    <submittedName>
        <fullName evidence="2">Uncharacterized protein</fullName>
    </submittedName>
</protein>
<gene>
    <name evidence="2" type="ORF">CNF02_11995</name>
</gene>
<proteinExistence type="predicted"/>
<dbReference type="EMBL" id="NTJZ01000016">
    <property type="protein sequence ID" value="PDH32496.1"/>
    <property type="molecule type" value="Genomic_DNA"/>
</dbReference>
<reference evidence="2 3" key="1">
    <citation type="submission" date="2017-08" db="EMBL/GenBank/DDBJ databases">
        <title>Fine stratification of microbial communities through a metagenomic profile of the photic zone.</title>
        <authorList>
            <person name="Haro-Moreno J.M."/>
            <person name="Lopez-Perez M."/>
            <person name="De La Torre J."/>
            <person name="Picazo A."/>
            <person name="Camacho A."/>
            <person name="Rodriguez-Valera F."/>
        </authorList>
    </citation>
    <scope>NUCLEOTIDE SEQUENCE [LARGE SCALE GENOMIC DNA]</scope>
    <source>
        <strain evidence="2">MED-G28</strain>
    </source>
</reference>
<evidence type="ECO:0000256" key="1">
    <source>
        <dbReference type="SAM" id="SignalP"/>
    </source>
</evidence>
<dbReference type="PROSITE" id="PS51257">
    <property type="entry name" value="PROKAR_LIPOPROTEIN"/>
    <property type="match status" value="1"/>
</dbReference>
<evidence type="ECO:0000313" key="2">
    <source>
        <dbReference type="EMBL" id="PDH32496.1"/>
    </source>
</evidence>
<evidence type="ECO:0000313" key="3">
    <source>
        <dbReference type="Proteomes" id="UP000219329"/>
    </source>
</evidence>
<feature type="chain" id="PRO_5013400250" evidence="1">
    <location>
        <begin position="23"/>
        <end position="228"/>
    </location>
</feature>
<name>A0A2A5W8L3_9GAMM</name>
<sequence length="228" mass="24232">MTPFKNSIMFAASLFLACSAYSQSSLELDGVWISSASNARGVVQKKDDGSFVVTMSYPSGHSDIYLGIIIGSDISNLCSVKGVEPFYACFSATVDSTTLISATLESCEDTQGLDICAKLPSTFNLSRDIYYSISGIWQTTPEKYFHVDDRAGILSVVEIDIANGDTEDMSGTRNGNTGKVCSTDGDGICADFIMSSETSMAAEIVSCDSAAACLEDPIGTIVDLLKVF</sequence>
<dbReference type="Proteomes" id="UP000219329">
    <property type="component" value="Unassembled WGS sequence"/>
</dbReference>
<keyword evidence="1" id="KW-0732">Signal</keyword>
<accession>A0A2A5W8L3</accession>